<evidence type="ECO:0000313" key="1">
    <source>
        <dbReference type="EMBL" id="KFG56661.1"/>
    </source>
</evidence>
<protein>
    <submittedName>
        <fullName evidence="1">Uncharacterized protein</fullName>
    </submittedName>
</protein>
<dbReference type="EMBL" id="AFYV02003117">
    <property type="protein sequence ID" value="KFG56661.1"/>
    <property type="molecule type" value="Genomic_DNA"/>
</dbReference>
<organism evidence="1 2">
    <name type="scientific">Toxoplasma gondii RUB</name>
    <dbReference type="NCBI Taxonomy" id="935652"/>
    <lineage>
        <taxon>Eukaryota</taxon>
        <taxon>Sar</taxon>
        <taxon>Alveolata</taxon>
        <taxon>Apicomplexa</taxon>
        <taxon>Conoidasida</taxon>
        <taxon>Coccidia</taxon>
        <taxon>Eucoccidiorida</taxon>
        <taxon>Eimeriorina</taxon>
        <taxon>Sarcocystidae</taxon>
        <taxon>Toxoplasma</taxon>
    </lineage>
</organism>
<gene>
    <name evidence="1" type="ORF">TGRUB_433930</name>
</gene>
<proteinExistence type="predicted"/>
<dbReference type="AlphaFoldDB" id="A0A086LJ43"/>
<sequence>MKEHKCDTRSFLTGSSRESANILFVSSGRLGFQLMQRRAMARMTDSYQSTNLPRIAWRAPVFAPQAPMCESPCSWSPGHRQDVVNRKHAEHPTTIHMFFTHAIPAPTSRQRHLIL</sequence>
<accession>A0A086LJ43</accession>
<comment type="caution">
    <text evidence="1">The sequence shown here is derived from an EMBL/GenBank/DDBJ whole genome shotgun (WGS) entry which is preliminary data.</text>
</comment>
<reference evidence="1 2" key="1">
    <citation type="submission" date="2014-05" db="EMBL/GenBank/DDBJ databases">
        <authorList>
            <person name="Sibley D."/>
            <person name="Venepally P."/>
            <person name="Karamycheva S."/>
            <person name="Hadjithomas M."/>
            <person name="Khan A."/>
            <person name="Brunk B."/>
            <person name="Roos D."/>
            <person name="Caler E."/>
            <person name="Lorenzi H."/>
        </authorList>
    </citation>
    <scope>NUCLEOTIDE SEQUENCE [LARGE SCALE GENOMIC DNA]</scope>
    <source>
        <strain evidence="1 2">RUB</strain>
    </source>
</reference>
<evidence type="ECO:0000313" key="2">
    <source>
        <dbReference type="Proteomes" id="UP000028834"/>
    </source>
</evidence>
<dbReference type="VEuPathDB" id="ToxoDB:TGRUB_433930"/>
<name>A0A086LJ43_TOXGO</name>
<dbReference type="Proteomes" id="UP000028834">
    <property type="component" value="Unassembled WGS sequence"/>
</dbReference>